<dbReference type="Proteomes" id="UP000737391">
    <property type="component" value="Unassembled WGS sequence"/>
</dbReference>
<keyword evidence="4" id="KW-1185">Reference proteome</keyword>
<sequence length="590" mass="65078">MRSLHLLALCGIPLALAQSCCGGCCDCCPPPPPRFKADIRADTNRDGRVDLEGLSDTIDKTQWNETHGAIFLPNIGDTGKRCLFEFVNGKNFTDERLDDCHDASDNTQRSPEYLAPLKTVPNPGLFGSAKGSVTVPDATQRKFAGLDLGIDARNTRRPESRDARNPECWDGRVTVHFTIEAGGTESSDTVMLRVAPVLTHHHLQKVEQVLTVQKLSTPYPDKFAYQLDSITKAAGLDKGITILNIVDREEEGFDKWAQDFVEPGYASMPGPNGTVSIRIMIRCGGDVREGGRDIFLYFRKAGVGAVQHLGEWISDIDAGGNIEAIPPYSFEGETWRAGRLIHGNNSIESHHILSYLEAQETQKPLLLDASWLAVGHVDEFLQFIPANNTRGWVAVISDTLLAIKLLQEVEEAGHGSLPAISRKKFYARWPMGCEMPECDQPVHSITVSQLLRNRRLRELNDMCARQINGSIKILRKEVGLTDEDIIRIPSLFIEHGDSAFGGPGSEVQVGAFFPAVVNNLVLTGYKTCVAPKPWGPVVGGKDIFAETIIDKYAEVGMNIKFIDDWDSHHILIGGVHCGTNSIRDMSAKWW</sequence>
<gene>
    <name evidence="3" type="ORF">FAGAP_1172</name>
</gene>
<dbReference type="Pfam" id="PF03068">
    <property type="entry name" value="PAD"/>
    <property type="match status" value="1"/>
</dbReference>
<keyword evidence="1" id="KW-0732">Signal</keyword>
<evidence type="ECO:0000256" key="1">
    <source>
        <dbReference type="SAM" id="SignalP"/>
    </source>
</evidence>
<dbReference type="InterPro" id="IPR036556">
    <property type="entry name" value="PAD_central_sf"/>
</dbReference>
<dbReference type="PROSITE" id="PS51257">
    <property type="entry name" value="PROKAR_LIPOPROTEIN"/>
    <property type="match status" value="1"/>
</dbReference>
<dbReference type="GO" id="GO:0005509">
    <property type="term" value="F:calcium ion binding"/>
    <property type="evidence" value="ECO:0007669"/>
    <property type="project" value="InterPro"/>
</dbReference>
<dbReference type="InterPro" id="IPR013530">
    <property type="entry name" value="PAD_C"/>
</dbReference>
<dbReference type="GO" id="GO:0005737">
    <property type="term" value="C:cytoplasm"/>
    <property type="evidence" value="ECO:0007669"/>
    <property type="project" value="InterPro"/>
</dbReference>
<dbReference type="PANTHER" id="PTHR10837">
    <property type="entry name" value="PEPTIDYLARGININE DEIMINASE"/>
    <property type="match status" value="1"/>
</dbReference>
<dbReference type="InterPro" id="IPR004303">
    <property type="entry name" value="PAD"/>
</dbReference>
<evidence type="ECO:0000313" key="3">
    <source>
        <dbReference type="EMBL" id="KAF4502586.1"/>
    </source>
</evidence>
<dbReference type="Gene3D" id="3.75.10.10">
    <property type="entry name" value="L-arginine/glycine Amidinotransferase, Chain A"/>
    <property type="match status" value="1"/>
</dbReference>
<dbReference type="PANTHER" id="PTHR10837:SF8">
    <property type="entry name" value="PROTEIN-ARGININE DEIMINASE"/>
    <property type="match status" value="1"/>
</dbReference>
<dbReference type="OrthoDB" id="5102063at2759"/>
<dbReference type="GO" id="GO:0004668">
    <property type="term" value="F:protein-arginine deiminase activity"/>
    <property type="evidence" value="ECO:0007669"/>
    <property type="project" value="InterPro"/>
</dbReference>
<protein>
    <recommendedName>
        <fullName evidence="2">Protein-arginine deiminase C-terminal domain-containing protein</fullName>
    </recommendedName>
</protein>
<reference evidence="3" key="1">
    <citation type="submission" date="2020-01" db="EMBL/GenBank/DDBJ databases">
        <title>Identification and distribution of gene clusters putatively required for synthesis of sphingolipid metabolism inhibitors in phylogenetically diverse species of the filamentous fungus Fusarium.</title>
        <authorList>
            <person name="Kim H.-S."/>
            <person name="Busman M."/>
            <person name="Brown D.W."/>
            <person name="Divon H."/>
            <person name="Uhlig S."/>
            <person name="Proctor R.H."/>
        </authorList>
    </citation>
    <scope>NUCLEOTIDE SEQUENCE</scope>
    <source>
        <strain evidence="3">NRRL 31653</strain>
    </source>
</reference>
<accession>A0A9P5BHX4</accession>
<feature type="domain" description="Protein-arginine deiminase C-terminal" evidence="2">
    <location>
        <begin position="186"/>
        <end position="590"/>
    </location>
</feature>
<evidence type="ECO:0000313" key="4">
    <source>
        <dbReference type="Proteomes" id="UP000737391"/>
    </source>
</evidence>
<proteinExistence type="predicted"/>
<feature type="signal peptide" evidence="1">
    <location>
        <begin position="1"/>
        <end position="17"/>
    </location>
</feature>
<name>A0A9P5BHX4_9HYPO</name>
<evidence type="ECO:0000259" key="2">
    <source>
        <dbReference type="Pfam" id="PF03068"/>
    </source>
</evidence>
<comment type="caution">
    <text evidence="3">The sequence shown here is derived from an EMBL/GenBank/DDBJ whole genome shotgun (WGS) entry which is preliminary data.</text>
</comment>
<dbReference type="AlphaFoldDB" id="A0A9P5BHX4"/>
<dbReference type="SUPFAM" id="SSF110083">
    <property type="entry name" value="Peptidylarginine deiminase Pad4, middle domain"/>
    <property type="match status" value="1"/>
</dbReference>
<feature type="chain" id="PRO_5040477127" description="Protein-arginine deiminase C-terminal domain-containing protein" evidence="1">
    <location>
        <begin position="18"/>
        <end position="590"/>
    </location>
</feature>
<dbReference type="SUPFAM" id="SSF55909">
    <property type="entry name" value="Pentein"/>
    <property type="match status" value="1"/>
</dbReference>
<dbReference type="EMBL" id="LUFC02000067">
    <property type="protein sequence ID" value="KAF4502586.1"/>
    <property type="molecule type" value="Genomic_DNA"/>
</dbReference>
<organism evidence="3 4">
    <name type="scientific">Fusarium agapanthi</name>
    <dbReference type="NCBI Taxonomy" id="1803897"/>
    <lineage>
        <taxon>Eukaryota</taxon>
        <taxon>Fungi</taxon>
        <taxon>Dikarya</taxon>
        <taxon>Ascomycota</taxon>
        <taxon>Pezizomycotina</taxon>
        <taxon>Sordariomycetes</taxon>
        <taxon>Hypocreomycetidae</taxon>
        <taxon>Hypocreales</taxon>
        <taxon>Nectriaceae</taxon>
        <taxon>Fusarium</taxon>
        <taxon>Fusarium fujikuroi species complex</taxon>
    </lineage>
</organism>